<accession>A0AAU7QI97</accession>
<reference evidence="1" key="1">
    <citation type="submission" date="2024-06" db="EMBL/GenBank/DDBJ databases">
        <authorList>
            <person name="Sun Y."/>
        </authorList>
    </citation>
    <scope>NUCLEOTIDE SEQUENCE</scope>
    <source>
        <strain evidence="1">IGA1.0</strain>
    </source>
</reference>
<dbReference type="EMBL" id="CP157948">
    <property type="protein sequence ID" value="XBS89407.1"/>
    <property type="molecule type" value="Genomic_DNA"/>
</dbReference>
<dbReference type="RefSeq" id="WP_350015921.1">
    <property type="nucleotide sequence ID" value="NZ_CP157948.1"/>
</dbReference>
<organism evidence="1">
    <name type="scientific">Rhodanobacter sp. IGA1.0</name>
    <dbReference type="NCBI Taxonomy" id="3158582"/>
    <lineage>
        <taxon>Bacteria</taxon>
        <taxon>Pseudomonadati</taxon>
        <taxon>Pseudomonadota</taxon>
        <taxon>Gammaproteobacteria</taxon>
        <taxon>Lysobacterales</taxon>
        <taxon>Rhodanobacteraceae</taxon>
        <taxon>Rhodanobacter</taxon>
    </lineage>
</organism>
<sequence length="147" mass="15862">MATVLPCDGARAGQSDPMCAPIQAFVSSVKPNETRQIAFHTSWGSNFKNSPAPAISAKQCLHHDYPQAKVLCAYLMAHGAVEFSGNNAQRALVCLSPGTRFNERVQLAQGEFSFYYGTEQRGSNVTITYAQDPKLGGMVLAIEADGY</sequence>
<proteinExistence type="predicted"/>
<gene>
    <name evidence="1" type="ORF">ABNK63_13540</name>
</gene>
<evidence type="ECO:0000313" key="1">
    <source>
        <dbReference type="EMBL" id="XBS89407.1"/>
    </source>
</evidence>
<name>A0AAU7QI97_9GAMM</name>
<protein>
    <submittedName>
        <fullName evidence="1">Uncharacterized protein</fullName>
    </submittedName>
</protein>
<dbReference type="AlphaFoldDB" id="A0AAU7QI97"/>